<dbReference type="RefSeq" id="WP_177100237.1">
    <property type="nucleotide sequence ID" value="NZ_JACAQB010000003.1"/>
</dbReference>
<dbReference type="AlphaFoldDB" id="A0A7Y7XAK3"/>
<evidence type="ECO:0000313" key="2">
    <source>
        <dbReference type="Proteomes" id="UP000539985"/>
    </source>
</evidence>
<proteinExistence type="predicted"/>
<evidence type="ECO:0000313" key="1">
    <source>
        <dbReference type="EMBL" id="NWB95173.1"/>
    </source>
</evidence>
<comment type="caution">
    <text evidence="1">The sequence shown here is derived from an EMBL/GenBank/DDBJ whole genome shotgun (WGS) entry which is preliminary data.</text>
</comment>
<protein>
    <submittedName>
        <fullName evidence="1">Uncharacterized protein</fullName>
    </submittedName>
</protein>
<dbReference type="EMBL" id="JACAQB010000003">
    <property type="protein sequence ID" value="NWB95173.1"/>
    <property type="molecule type" value="Genomic_DNA"/>
</dbReference>
<organism evidence="1 2">
    <name type="scientific">Pseudomonas gingeri</name>
    <dbReference type="NCBI Taxonomy" id="117681"/>
    <lineage>
        <taxon>Bacteria</taxon>
        <taxon>Pseudomonadati</taxon>
        <taxon>Pseudomonadota</taxon>
        <taxon>Gammaproteobacteria</taxon>
        <taxon>Pseudomonadales</taxon>
        <taxon>Pseudomonadaceae</taxon>
        <taxon>Pseudomonas</taxon>
    </lineage>
</organism>
<gene>
    <name evidence="1" type="ORF">HX882_04605</name>
</gene>
<name>A0A7Y7XAK3_9PSED</name>
<dbReference type="Proteomes" id="UP000539985">
    <property type="component" value="Unassembled WGS sequence"/>
</dbReference>
<reference evidence="1 2" key="1">
    <citation type="submission" date="2020-04" db="EMBL/GenBank/DDBJ databases">
        <title>Molecular characterization of pseudomonads from Agaricus bisporus reveal novel blotch 2 pathogens in Western Europe.</title>
        <authorList>
            <person name="Taparia T."/>
            <person name="Krijger M."/>
            <person name="Haynes E."/>
            <person name="Elpinstone J.G."/>
            <person name="Noble R."/>
            <person name="Van Der Wolf J."/>
        </authorList>
    </citation>
    <scope>NUCLEOTIDE SEQUENCE [LARGE SCALE GENOMIC DNA]</scope>
    <source>
        <strain evidence="1 2">H7001</strain>
    </source>
</reference>
<sequence length="109" mass="12420">MLSEMEIFVEGMSKHYHLYKKPFQRLLQMFTGRGRQYFKACPVLDDTSFQIRKGETVGIIVGNSYTPGTGASLVVADRIVNAIIFNVSCHKEICTLTYFDTTFSIDWVP</sequence>
<accession>A0A7Y7XAK3</accession>